<name>A0A8J2BIK5_9BACT</name>
<organism evidence="1 2">
    <name type="scientific">Candidatus Methylacidithermus pantelleriae</name>
    <dbReference type="NCBI Taxonomy" id="2744239"/>
    <lineage>
        <taxon>Bacteria</taxon>
        <taxon>Pseudomonadati</taxon>
        <taxon>Verrucomicrobiota</taxon>
        <taxon>Methylacidiphilae</taxon>
        <taxon>Methylacidiphilales</taxon>
        <taxon>Methylacidiphilaceae</taxon>
        <taxon>Candidatus Methylacidithermus</taxon>
    </lineage>
</organism>
<evidence type="ECO:0000313" key="2">
    <source>
        <dbReference type="Proteomes" id="UP000663859"/>
    </source>
</evidence>
<keyword evidence="2" id="KW-1185">Reference proteome</keyword>
<dbReference type="Proteomes" id="UP000663859">
    <property type="component" value="Unassembled WGS sequence"/>
</dbReference>
<accession>A0A8J2BIK5</accession>
<gene>
    <name evidence="1" type="ORF">MPNT_160007</name>
</gene>
<proteinExistence type="predicted"/>
<comment type="caution">
    <text evidence="1">The sequence shown here is derived from an EMBL/GenBank/DDBJ whole genome shotgun (WGS) entry which is preliminary data.</text>
</comment>
<dbReference type="AlphaFoldDB" id="A0A8J2BIK5"/>
<reference evidence="1" key="1">
    <citation type="submission" date="2021-02" db="EMBL/GenBank/DDBJ databases">
        <authorList>
            <person name="Cremers G."/>
            <person name="Picone N."/>
        </authorList>
    </citation>
    <scope>NUCLEOTIDE SEQUENCE</scope>
    <source>
        <strain evidence="1">PQ17</strain>
    </source>
</reference>
<sequence length="60" mass="7017">MVIWVCGEDGIARELWKGVEEGGWQVVKVLIIRSGNHRSLMILWKVREEIVRRWKSKGKA</sequence>
<evidence type="ECO:0000313" key="1">
    <source>
        <dbReference type="EMBL" id="CAF0694300.1"/>
    </source>
</evidence>
<dbReference type="EMBL" id="CAJNOB010000008">
    <property type="protein sequence ID" value="CAF0694300.1"/>
    <property type="molecule type" value="Genomic_DNA"/>
</dbReference>
<protein>
    <submittedName>
        <fullName evidence="1">Uncharacterized protein</fullName>
    </submittedName>
</protein>